<dbReference type="CDD" id="cd04301">
    <property type="entry name" value="NAT_SF"/>
    <property type="match status" value="1"/>
</dbReference>
<organism evidence="2 3">
    <name type="scientific">Carnobacterium alterfunditum</name>
    <dbReference type="NCBI Taxonomy" id="28230"/>
    <lineage>
        <taxon>Bacteria</taxon>
        <taxon>Bacillati</taxon>
        <taxon>Bacillota</taxon>
        <taxon>Bacilli</taxon>
        <taxon>Lactobacillales</taxon>
        <taxon>Carnobacteriaceae</taxon>
        <taxon>Carnobacterium</taxon>
    </lineage>
</organism>
<name>A0A1N6HVD6_9LACT</name>
<dbReference type="Proteomes" id="UP000184758">
    <property type="component" value="Unassembled WGS sequence"/>
</dbReference>
<dbReference type="RefSeq" id="WP_034545905.1">
    <property type="nucleotide sequence ID" value="NZ_FSRN01000001.1"/>
</dbReference>
<protein>
    <submittedName>
        <fullName evidence="2">L-amino acid N-acyltransferase YncA</fullName>
    </submittedName>
</protein>
<proteinExistence type="predicted"/>
<reference evidence="3" key="1">
    <citation type="submission" date="2016-11" db="EMBL/GenBank/DDBJ databases">
        <authorList>
            <person name="Varghese N."/>
            <person name="Submissions S."/>
        </authorList>
    </citation>
    <scope>NUCLEOTIDE SEQUENCE [LARGE SCALE GENOMIC DNA]</scope>
    <source>
        <strain evidence="3">313</strain>
    </source>
</reference>
<evidence type="ECO:0000313" key="3">
    <source>
        <dbReference type="Proteomes" id="UP000184758"/>
    </source>
</evidence>
<dbReference type="OrthoDB" id="69535at2"/>
<dbReference type="Pfam" id="PF00583">
    <property type="entry name" value="Acetyltransf_1"/>
    <property type="match status" value="1"/>
</dbReference>
<gene>
    <name evidence="2" type="ORF">SAMN05878443_2108</name>
</gene>
<dbReference type="AlphaFoldDB" id="A0A1N6HVD6"/>
<dbReference type="EMBL" id="FSRN01000001">
    <property type="protein sequence ID" value="SIO23767.1"/>
    <property type="molecule type" value="Genomic_DNA"/>
</dbReference>
<dbReference type="SUPFAM" id="SSF55729">
    <property type="entry name" value="Acyl-CoA N-acyltransferases (Nat)"/>
    <property type="match status" value="1"/>
</dbReference>
<keyword evidence="3" id="KW-1185">Reference proteome</keyword>
<feature type="domain" description="N-acetyltransferase" evidence="1">
    <location>
        <begin position="15"/>
        <end position="177"/>
    </location>
</feature>
<dbReference type="eggNOG" id="COG0456">
    <property type="taxonomic scope" value="Bacteria"/>
</dbReference>
<dbReference type="Gene3D" id="3.40.630.30">
    <property type="match status" value="1"/>
</dbReference>
<dbReference type="STRING" id="28230.SAMN05878443_2108"/>
<dbReference type="GO" id="GO:0016747">
    <property type="term" value="F:acyltransferase activity, transferring groups other than amino-acyl groups"/>
    <property type="evidence" value="ECO:0007669"/>
    <property type="project" value="InterPro"/>
</dbReference>
<accession>A0A1N6HVD6</accession>
<sequence>MEQVKRKEKLNSEEICIELATTENLDQIVAICIEGYTRAAAVKDKQKVQKKVEEYYYPERILKEIENVSSKWSGWIVARLDEKVIGVIGGGIVDSKVAKISDLYIDPDYLRERIGKRLVDHLTQMQQLLGNHTQLASLFKSNKESLLFYEALGFKQIHDNSDNESSDFTSIEMVRDI</sequence>
<keyword evidence="2" id="KW-0808">Transferase</keyword>
<evidence type="ECO:0000259" key="1">
    <source>
        <dbReference type="PROSITE" id="PS51186"/>
    </source>
</evidence>
<dbReference type="InterPro" id="IPR016181">
    <property type="entry name" value="Acyl_CoA_acyltransferase"/>
</dbReference>
<evidence type="ECO:0000313" key="2">
    <source>
        <dbReference type="EMBL" id="SIO23767.1"/>
    </source>
</evidence>
<dbReference type="InterPro" id="IPR000182">
    <property type="entry name" value="GNAT_dom"/>
</dbReference>
<keyword evidence="2" id="KW-0012">Acyltransferase</keyword>
<dbReference type="PROSITE" id="PS51186">
    <property type="entry name" value="GNAT"/>
    <property type="match status" value="1"/>
</dbReference>